<dbReference type="PANTHER" id="PTHR10443">
    <property type="entry name" value="MICROSOMAL DIPEPTIDASE"/>
    <property type="match status" value="1"/>
</dbReference>
<dbReference type="GO" id="GO:0070573">
    <property type="term" value="F:metallodipeptidase activity"/>
    <property type="evidence" value="ECO:0007669"/>
    <property type="project" value="InterPro"/>
</dbReference>
<evidence type="ECO:0000313" key="1">
    <source>
        <dbReference type="EMBL" id="OUN87219.1"/>
    </source>
</evidence>
<keyword evidence="2" id="KW-1185">Reference proteome</keyword>
<dbReference type="InterPro" id="IPR008257">
    <property type="entry name" value="Pept_M19"/>
</dbReference>
<name>A0A1Y3XVT0_9ACTN</name>
<dbReference type="Pfam" id="PF01244">
    <property type="entry name" value="Peptidase_M19"/>
    <property type="match status" value="1"/>
</dbReference>
<dbReference type="OrthoDB" id="9804920at2"/>
<accession>A0A1Y3XVT0</accession>
<dbReference type="AlphaFoldDB" id="A0A1Y3XVT0"/>
<protein>
    <recommendedName>
        <fullName evidence="3">Peptidase M19</fullName>
    </recommendedName>
</protein>
<organism evidence="1 2">
    <name type="scientific">[Collinsella] massiliensis</name>
    <dbReference type="NCBI Taxonomy" id="1232426"/>
    <lineage>
        <taxon>Bacteria</taxon>
        <taxon>Bacillati</taxon>
        <taxon>Actinomycetota</taxon>
        <taxon>Coriobacteriia</taxon>
        <taxon>Coriobacteriales</taxon>
        <taxon>Coriobacteriaceae</taxon>
        <taxon>Enorma</taxon>
    </lineage>
</organism>
<dbReference type="RefSeq" id="WP_094335809.1">
    <property type="nucleotide sequence ID" value="NZ_NFIE01000017.1"/>
</dbReference>
<dbReference type="InterPro" id="IPR032466">
    <property type="entry name" value="Metal_Hydrolase"/>
</dbReference>
<reference evidence="2" key="1">
    <citation type="submission" date="2017-04" db="EMBL/GenBank/DDBJ databases">
        <title>Function of individual gut microbiota members based on whole genome sequencing of pure cultures obtained from chicken caecum.</title>
        <authorList>
            <person name="Medvecky M."/>
            <person name="Cejkova D."/>
            <person name="Polansky O."/>
            <person name="Karasova D."/>
            <person name="Kubasova T."/>
            <person name="Cizek A."/>
            <person name="Rychlik I."/>
        </authorList>
    </citation>
    <scope>NUCLEOTIDE SEQUENCE [LARGE SCALE GENOMIC DNA]</scope>
    <source>
        <strain evidence="2">An5</strain>
    </source>
</reference>
<proteinExistence type="predicted"/>
<dbReference type="PROSITE" id="PS51365">
    <property type="entry name" value="RENAL_DIPEPTIDASE_2"/>
    <property type="match status" value="1"/>
</dbReference>
<gene>
    <name evidence="1" type="ORF">B5G02_07680</name>
</gene>
<evidence type="ECO:0000313" key="2">
    <source>
        <dbReference type="Proteomes" id="UP000195781"/>
    </source>
</evidence>
<dbReference type="Proteomes" id="UP000195781">
    <property type="component" value="Unassembled WGS sequence"/>
</dbReference>
<dbReference type="PANTHER" id="PTHR10443:SF12">
    <property type="entry name" value="DIPEPTIDASE"/>
    <property type="match status" value="1"/>
</dbReference>
<evidence type="ECO:0008006" key="3">
    <source>
        <dbReference type="Google" id="ProtNLM"/>
    </source>
</evidence>
<dbReference type="GO" id="GO:0006508">
    <property type="term" value="P:proteolysis"/>
    <property type="evidence" value="ECO:0007669"/>
    <property type="project" value="InterPro"/>
</dbReference>
<comment type="caution">
    <text evidence="1">The sequence shown here is derived from an EMBL/GenBank/DDBJ whole genome shotgun (WGS) entry which is preliminary data.</text>
</comment>
<dbReference type="Gene3D" id="3.20.20.140">
    <property type="entry name" value="Metal-dependent hydrolases"/>
    <property type="match status" value="1"/>
</dbReference>
<dbReference type="EMBL" id="NFIE01000017">
    <property type="protein sequence ID" value="OUN87219.1"/>
    <property type="molecule type" value="Genomic_DNA"/>
</dbReference>
<dbReference type="SUPFAM" id="SSF51556">
    <property type="entry name" value="Metallo-dependent hydrolases"/>
    <property type="match status" value="1"/>
</dbReference>
<sequence length="332" mass="35484">MAYPVFDLHCDTATMLSLRNVPADVVMAAGVPEALIPAAGQDLAASSLAVSAAAAGGVPWLQCFACFIPDGLDAEQGVGLWRCISAYLDEQVYAHPDALAAVRGGTDARAAIAAGRLGVVKTIENARLFADDLEWVHRCAQEGVCMASLSWNARGPLASGHDDEDAGLTPLGRDAVRRMEAERMVLDVSHLNDACFDEVTRIAQRPFVASHSNARAVCGHPRNLTDAQFCEIRDRGGIVGLNYCSDFLVDDPQEAEPTYDDVCAHIEHWLDLGGERVVALGSDFDGCETPSWLADASKLGAFQEQLTKRFGAQLCMALCGGNALAFFEANAW</sequence>